<dbReference type="AlphaFoldDB" id="A0A1V9XG46"/>
<organism evidence="2 3">
    <name type="scientific">Tropilaelaps mercedesae</name>
    <dbReference type="NCBI Taxonomy" id="418985"/>
    <lineage>
        <taxon>Eukaryota</taxon>
        <taxon>Metazoa</taxon>
        <taxon>Ecdysozoa</taxon>
        <taxon>Arthropoda</taxon>
        <taxon>Chelicerata</taxon>
        <taxon>Arachnida</taxon>
        <taxon>Acari</taxon>
        <taxon>Parasitiformes</taxon>
        <taxon>Mesostigmata</taxon>
        <taxon>Gamasina</taxon>
        <taxon>Dermanyssoidea</taxon>
        <taxon>Laelapidae</taxon>
        <taxon>Tropilaelaps</taxon>
    </lineage>
</organism>
<dbReference type="Gene3D" id="3.40.33.10">
    <property type="entry name" value="CAP"/>
    <property type="match status" value="1"/>
</dbReference>
<dbReference type="STRING" id="418985.A0A1V9XG46"/>
<reference evidence="2 3" key="1">
    <citation type="journal article" date="2017" name="Gigascience">
        <title>Draft genome of the honey bee ectoparasitic mite, Tropilaelaps mercedesae, is shaped by the parasitic life history.</title>
        <authorList>
            <person name="Dong X."/>
            <person name="Armstrong S.D."/>
            <person name="Xia D."/>
            <person name="Makepeace B.L."/>
            <person name="Darby A.C."/>
            <person name="Kadowaki T."/>
        </authorList>
    </citation>
    <scope>NUCLEOTIDE SEQUENCE [LARGE SCALE GENOMIC DNA]</scope>
    <source>
        <strain evidence="2">Wuxi-XJTLU</strain>
    </source>
</reference>
<dbReference type="InterPro" id="IPR014044">
    <property type="entry name" value="CAP_dom"/>
</dbReference>
<comment type="caution">
    <text evidence="2">The sequence shown here is derived from an EMBL/GenBank/DDBJ whole genome shotgun (WGS) entry which is preliminary data.</text>
</comment>
<dbReference type="InterPro" id="IPR035940">
    <property type="entry name" value="CAP_sf"/>
</dbReference>
<proteinExistence type="predicted"/>
<dbReference type="Pfam" id="PF00188">
    <property type="entry name" value="CAP"/>
    <property type="match status" value="1"/>
</dbReference>
<keyword evidence="3" id="KW-1185">Reference proteome</keyword>
<dbReference type="SUPFAM" id="SSF55797">
    <property type="entry name" value="PR-1-like"/>
    <property type="match status" value="1"/>
</dbReference>
<feature type="domain" description="SCP" evidence="1">
    <location>
        <begin position="11"/>
        <end position="103"/>
    </location>
</feature>
<dbReference type="Proteomes" id="UP000192247">
    <property type="component" value="Unassembled WGS sequence"/>
</dbReference>
<sequence length="167" mass="18742">MTSSTQENGKHAPGWKQDFGQSLYIKYQPLLLVNSRMDVTAKEVVKHWYHRGATRYDHSIHPDVLHTQGSAFSQLVWRESTELGIGKARSIHNEAKVIVVGVYTPRGNVAGLFVDNVRPYVKAHTTPSASDVSDDEQDEGTFEARGNYPRLTKRLSTLTQLIDAVLH</sequence>
<dbReference type="InParanoid" id="A0A1V9XG46"/>
<evidence type="ECO:0000313" key="2">
    <source>
        <dbReference type="EMBL" id="OQR72396.1"/>
    </source>
</evidence>
<dbReference type="EMBL" id="MNPL01011887">
    <property type="protein sequence ID" value="OQR72396.1"/>
    <property type="molecule type" value="Genomic_DNA"/>
</dbReference>
<accession>A0A1V9XG46</accession>
<protein>
    <submittedName>
        <fullName evidence="2">Saccharopine dehydrogenase oxidoreductase-like</fullName>
    </submittedName>
</protein>
<evidence type="ECO:0000259" key="1">
    <source>
        <dbReference type="Pfam" id="PF00188"/>
    </source>
</evidence>
<evidence type="ECO:0000313" key="3">
    <source>
        <dbReference type="Proteomes" id="UP000192247"/>
    </source>
</evidence>
<gene>
    <name evidence="2" type="ORF">BIW11_10412</name>
</gene>
<dbReference type="OrthoDB" id="337038at2759"/>
<name>A0A1V9XG46_9ACAR</name>